<evidence type="ECO:0008006" key="4">
    <source>
        <dbReference type="Google" id="ProtNLM"/>
    </source>
</evidence>
<proteinExistence type="predicted"/>
<feature type="chain" id="PRO_5046780401" description="DUF305 domain-containing protein" evidence="1">
    <location>
        <begin position="24"/>
        <end position="132"/>
    </location>
</feature>
<name>A0ABS9Z5B1_9HYPH</name>
<keyword evidence="3" id="KW-1185">Reference proteome</keyword>
<dbReference type="RefSeq" id="WP_243066813.1">
    <property type="nucleotide sequence ID" value="NZ_JAIVFK010000053.1"/>
</dbReference>
<keyword evidence="1" id="KW-0732">Signal</keyword>
<reference evidence="2" key="1">
    <citation type="journal article" date="2022" name="ISME J.">
        <title>Identification of active gaseous-alkane degraders at natural gas seeps.</title>
        <authorList>
            <person name="Farhan Ul Haque M."/>
            <person name="Hernandez M."/>
            <person name="Crombie A.T."/>
            <person name="Murrell J.C."/>
        </authorList>
    </citation>
    <scope>NUCLEOTIDE SEQUENCE</scope>
    <source>
        <strain evidence="2">PC2</strain>
    </source>
</reference>
<feature type="signal peptide" evidence="1">
    <location>
        <begin position="1"/>
        <end position="23"/>
    </location>
</feature>
<sequence length="132" mass="13497">MRKFAAAPALGAWLAVVAMPALAANAALEIKTAATHAGMAAASNTLQTVHMHLHHVLNCLEGPKGADFDAKPGDPCKGQGSGAIMDSAPDKRKALEATAHQAKMALTETDLAKAKAMAAKVQKSLSPTSTSQ</sequence>
<evidence type="ECO:0000256" key="1">
    <source>
        <dbReference type="SAM" id="SignalP"/>
    </source>
</evidence>
<accession>A0ABS9Z5B1</accession>
<evidence type="ECO:0000313" key="2">
    <source>
        <dbReference type="EMBL" id="MCI4682823.1"/>
    </source>
</evidence>
<organism evidence="2 3">
    <name type="scientific">Candidatus Rhodoblastus alkanivorans</name>
    <dbReference type="NCBI Taxonomy" id="2954117"/>
    <lineage>
        <taxon>Bacteria</taxon>
        <taxon>Pseudomonadati</taxon>
        <taxon>Pseudomonadota</taxon>
        <taxon>Alphaproteobacteria</taxon>
        <taxon>Hyphomicrobiales</taxon>
        <taxon>Rhodoblastaceae</taxon>
        <taxon>Rhodoblastus</taxon>
    </lineage>
</organism>
<comment type="caution">
    <text evidence="2">The sequence shown here is derived from an EMBL/GenBank/DDBJ whole genome shotgun (WGS) entry which is preliminary data.</text>
</comment>
<dbReference type="Proteomes" id="UP001139104">
    <property type="component" value="Unassembled WGS sequence"/>
</dbReference>
<gene>
    <name evidence="2" type="ORF">K2U94_08600</name>
</gene>
<protein>
    <recommendedName>
        <fullName evidence="4">DUF305 domain-containing protein</fullName>
    </recommendedName>
</protein>
<evidence type="ECO:0000313" key="3">
    <source>
        <dbReference type="Proteomes" id="UP001139104"/>
    </source>
</evidence>
<dbReference type="EMBL" id="JAIVFP010000001">
    <property type="protein sequence ID" value="MCI4682823.1"/>
    <property type="molecule type" value="Genomic_DNA"/>
</dbReference>